<accession>A0ABN7XKJ9</accession>
<feature type="non-terminal residue" evidence="1">
    <location>
        <position position="1"/>
    </location>
</feature>
<dbReference type="Proteomes" id="UP000789901">
    <property type="component" value="Unassembled WGS sequence"/>
</dbReference>
<sequence>ESSEPGQQTQYTTIKRTRRQAIIEPHSATRLLPTMSATNGNQET</sequence>
<reference evidence="1 2" key="1">
    <citation type="submission" date="2021-06" db="EMBL/GenBank/DDBJ databases">
        <authorList>
            <person name="Kallberg Y."/>
            <person name="Tangrot J."/>
            <person name="Rosling A."/>
        </authorList>
    </citation>
    <scope>NUCLEOTIDE SEQUENCE [LARGE SCALE GENOMIC DNA]</scope>
    <source>
        <strain evidence="1 2">120-4 pot B 10/14</strain>
    </source>
</reference>
<evidence type="ECO:0000313" key="2">
    <source>
        <dbReference type="Proteomes" id="UP000789901"/>
    </source>
</evidence>
<evidence type="ECO:0000313" key="1">
    <source>
        <dbReference type="EMBL" id="CAG8855784.1"/>
    </source>
</evidence>
<protein>
    <submittedName>
        <fullName evidence="1">43667_t:CDS:1</fullName>
    </submittedName>
</protein>
<dbReference type="EMBL" id="CAJVQB010153012">
    <property type="protein sequence ID" value="CAG8855784.1"/>
    <property type="molecule type" value="Genomic_DNA"/>
</dbReference>
<organism evidence="1 2">
    <name type="scientific">Gigaspora margarita</name>
    <dbReference type="NCBI Taxonomy" id="4874"/>
    <lineage>
        <taxon>Eukaryota</taxon>
        <taxon>Fungi</taxon>
        <taxon>Fungi incertae sedis</taxon>
        <taxon>Mucoromycota</taxon>
        <taxon>Glomeromycotina</taxon>
        <taxon>Glomeromycetes</taxon>
        <taxon>Diversisporales</taxon>
        <taxon>Gigasporaceae</taxon>
        <taxon>Gigaspora</taxon>
    </lineage>
</organism>
<gene>
    <name evidence="1" type="ORF">GMARGA_LOCUS44605</name>
</gene>
<feature type="non-terminal residue" evidence="1">
    <location>
        <position position="44"/>
    </location>
</feature>
<comment type="caution">
    <text evidence="1">The sequence shown here is derived from an EMBL/GenBank/DDBJ whole genome shotgun (WGS) entry which is preliminary data.</text>
</comment>
<proteinExistence type="predicted"/>
<name>A0ABN7XKJ9_GIGMA</name>
<keyword evidence="2" id="KW-1185">Reference proteome</keyword>